<evidence type="ECO:0000313" key="2">
    <source>
        <dbReference type="EMBL" id="PJC31685.1"/>
    </source>
</evidence>
<evidence type="ECO:0000313" key="3">
    <source>
        <dbReference type="Proteomes" id="UP000231383"/>
    </source>
</evidence>
<feature type="domain" description="Transposase IS200-like" evidence="1">
    <location>
        <begin position="10"/>
        <end position="46"/>
    </location>
</feature>
<name>A0A2M8EYM3_9BACT</name>
<dbReference type="GO" id="GO:0003677">
    <property type="term" value="F:DNA binding"/>
    <property type="evidence" value="ECO:0007669"/>
    <property type="project" value="InterPro"/>
</dbReference>
<organism evidence="2 3">
    <name type="scientific">Candidatus Roizmanbacteria bacterium CG_4_9_14_0_2_um_filter_39_13</name>
    <dbReference type="NCBI Taxonomy" id="1974839"/>
    <lineage>
        <taxon>Bacteria</taxon>
        <taxon>Candidatus Roizmaniibacteriota</taxon>
    </lineage>
</organism>
<sequence>MEYSTGSHTTYYLTYHIVWCTKYRYQILMGEVAIRARELIQQIARYIENQDTKPKQEDDF</sequence>
<gene>
    <name evidence="2" type="ORF">CO051_03830</name>
</gene>
<comment type="caution">
    <text evidence="2">The sequence shown here is derived from an EMBL/GenBank/DDBJ whole genome shotgun (WGS) entry which is preliminary data.</text>
</comment>
<dbReference type="GO" id="GO:0006313">
    <property type="term" value="P:DNA transposition"/>
    <property type="evidence" value="ECO:0007669"/>
    <property type="project" value="InterPro"/>
</dbReference>
<proteinExistence type="predicted"/>
<accession>A0A2M8EYM3</accession>
<dbReference type="Gene3D" id="3.30.70.1290">
    <property type="entry name" value="Transposase IS200-like"/>
    <property type="match status" value="1"/>
</dbReference>
<protein>
    <recommendedName>
        <fullName evidence="1">Transposase IS200-like domain-containing protein</fullName>
    </recommendedName>
</protein>
<feature type="non-terminal residue" evidence="2">
    <location>
        <position position="60"/>
    </location>
</feature>
<dbReference type="Proteomes" id="UP000231383">
    <property type="component" value="Unassembled WGS sequence"/>
</dbReference>
<dbReference type="GO" id="GO:0004803">
    <property type="term" value="F:transposase activity"/>
    <property type="evidence" value="ECO:0007669"/>
    <property type="project" value="InterPro"/>
</dbReference>
<dbReference type="EMBL" id="PFSC01000106">
    <property type="protein sequence ID" value="PJC31685.1"/>
    <property type="molecule type" value="Genomic_DNA"/>
</dbReference>
<dbReference type="Pfam" id="PF01797">
    <property type="entry name" value="Y1_Tnp"/>
    <property type="match status" value="1"/>
</dbReference>
<reference evidence="3" key="1">
    <citation type="submission" date="2017-09" db="EMBL/GenBank/DDBJ databases">
        <title>Depth-based differentiation of microbial function through sediment-hosted aquifers and enrichment of novel symbionts in the deep terrestrial subsurface.</title>
        <authorList>
            <person name="Probst A.J."/>
            <person name="Ladd B."/>
            <person name="Jarett J.K."/>
            <person name="Geller-Mcgrath D.E."/>
            <person name="Sieber C.M.K."/>
            <person name="Emerson J.B."/>
            <person name="Anantharaman K."/>
            <person name="Thomas B.C."/>
            <person name="Malmstrom R."/>
            <person name="Stieglmeier M."/>
            <person name="Klingl A."/>
            <person name="Woyke T."/>
            <person name="Ryan C.M."/>
            <person name="Banfield J.F."/>
        </authorList>
    </citation>
    <scope>NUCLEOTIDE SEQUENCE [LARGE SCALE GENOMIC DNA]</scope>
</reference>
<dbReference type="InterPro" id="IPR036515">
    <property type="entry name" value="Transposase_17_sf"/>
</dbReference>
<dbReference type="SUPFAM" id="SSF143422">
    <property type="entry name" value="Transposase IS200-like"/>
    <property type="match status" value="1"/>
</dbReference>
<dbReference type="InterPro" id="IPR002686">
    <property type="entry name" value="Transposase_17"/>
</dbReference>
<evidence type="ECO:0000259" key="1">
    <source>
        <dbReference type="Pfam" id="PF01797"/>
    </source>
</evidence>
<dbReference type="AlphaFoldDB" id="A0A2M8EYM3"/>